<feature type="domain" description="DNA polymerase III delta N-terminal" evidence="5">
    <location>
        <begin position="18"/>
        <end position="145"/>
    </location>
</feature>
<dbReference type="Proteomes" id="UP000600139">
    <property type="component" value="Unassembled WGS sequence"/>
</dbReference>
<dbReference type="Pfam" id="PF06144">
    <property type="entry name" value="DNA_pol3_delta"/>
    <property type="match status" value="1"/>
</dbReference>
<evidence type="ECO:0000256" key="2">
    <source>
        <dbReference type="ARBA" id="ARBA00022695"/>
    </source>
</evidence>
<keyword evidence="3" id="KW-0235">DNA replication</keyword>
<evidence type="ECO:0000313" key="6">
    <source>
        <dbReference type="EMBL" id="MBK1815450.1"/>
    </source>
</evidence>
<accession>A0A934VAT0</accession>
<dbReference type="EMBL" id="JAENIK010000008">
    <property type="protein sequence ID" value="MBK1815450.1"/>
    <property type="molecule type" value="Genomic_DNA"/>
</dbReference>
<evidence type="ECO:0000259" key="5">
    <source>
        <dbReference type="Pfam" id="PF06144"/>
    </source>
</evidence>
<proteinExistence type="predicted"/>
<organism evidence="6 7">
    <name type="scientific">Luteolibacter yonseiensis</name>
    <dbReference type="NCBI Taxonomy" id="1144680"/>
    <lineage>
        <taxon>Bacteria</taxon>
        <taxon>Pseudomonadati</taxon>
        <taxon>Verrucomicrobiota</taxon>
        <taxon>Verrucomicrobiia</taxon>
        <taxon>Verrucomicrobiales</taxon>
        <taxon>Verrucomicrobiaceae</taxon>
        <taxon>Luteolibacter</taxon>
    </lineage>
</organism>
<sequence length="383" mass="42054">MAAKPKTTPQKSGNFFAVVGSDEGLVREKALDLYNQLTGGVDDGFTHETIDGIADNSESAFEICSSTVQALLTLPMFGGDKVVWLRNANFFADNVTGRSQRTEAGVESLRATLERGIPDGVKFLLTAQGIDKRRGFWKFIEKAADVQVHDRIDTSRDDWQDQVAALVTRRARELDLSFQPDALALFVMLAGEQSQQIGNELEKLDLYLGTGRREVTEEDVRVLVPLSRAAVVFEIGKAIQMGNASRAIQLIDEQLEADESAIGIMRASVIGVVRNLFMAKLIIEKLKVPTGNYSAFSGGLNRLPEADRAWLPQKKDGSGVNVFPIFLAADNAKNFELAGLQHVLEATLKADQALVTTGLDHRLVLHRLIVEIASARKAPVRRR</sequence>
<dbReference type="GO" id="GO:0006261">
    <property type="term" value="P:DNA-templated DNA replication"/>
    <property type="evidence" value="ECO:0007669"/>
    <property type="project" value="TreeGrafter"/>
</dbReference>
<evidence type="ECO:0000256" key="3">
    <source>
        <dbReference type="ARBA" id="ARBA00022705"/>
    </source>
</evidence>
<dbReference type="NCBIfam" id="TIGR01128">
    <property type="entry name" value="holA"/>
    <property type="match status" value="1"/>
</dbReference>
<keyword evidence="1" id="KW-0808">Transferase</keyword>
<evidence type="ECO:0000256" key="4">
    <source>
        <dbReference type="ARBA" id="ARBA00022932"/>
    </source>
</evidence>
<reference evidence="6" key="1">
    <citation type="submission" date="2021-01" db="EMBL/GenBank/DDBJ databases">
        <title>Modified the classification status of verrucomicrobia.</title>
        <authorList>
            <person name="Feng X."/>
        </authorList>
    </citation>
    <scope>NUCLEOTIDE SEQUENCE</scope>
    <source>
        <strain evidence="6">JCM 18052</strain>
    </source>
</reference>
<dbReference type="InterPro" id="IPR010372">
    <property type="entry name" value="DNA_pol3_delta_N"/>
</dbReference>
<dbReference type="GO" id="GO:0009360">
    <property type="term" value="C:DNA polymerase III complex"/>
    <property type="evidence" value="ECO:0007669"/>
    <property type="project" value="InterPro"/>
</dbReference>
<dbReference type="Gene3D" id="1.10.8.60">
    <property type="match status" value="1"/>
</dbReference>
<evidence type="ECO:0000256" key="1">
    <source>
        <dbReference type="ARBA" id="ARBA00022679"/>
    </source>
</evidence>
<dbReference type="GO" id="GO:0003677">
    <property type="term" value="F:DNA binding"/>
    <property type="evidence" value="ECO:0007669"/>
    <property type="project" value="InterPro"/>
</dbReference>
<keyword evidence="7" id="KW-1185">Reference proteome</keyword>
<name>A0A934VAT0_9BACT</name>
<protein>
    <recommendedName>
        <fullName evidence="5">DNA polymerase III delta N-terminal domain-containing protein</fullName>
    </recommendedName>
</protein>
<dbReference type="PANTHER" id="PTHR34388">
    <property type="entry name" value="DNA POLYMERASE III SUBUNIT DELTA"/>
    <property type="match status" value="1"/>
</dbReference>
<dbReference type="Gene3D" id="1.20.272.10">
    <property type="match status" value="1"/>
</dbReference>
<dbReference type="GO" id="GO:0003887">
    <property type="term" value="F:DNA-directed DNA polymerase activity"/>
    <property type="evidence" value="ECO:0007669"/>
    <property type="project" value="UniProtKB-KW"/>
</dbReference>
<dbReference type="RefSeq" id="WP_200350410.1">
    <property type="nucleotide sequence ID" value="NZ_BAABHZ010000012.1"/>
</dbReference>
<gene>
    <name evidence="6" type="ORF">JIN84_07485</name>
</gene>
<comment type="caution">
    <text evidence="6">The sequence shown here is derived from an EMBL/GenBank/DDBJ whole genome shotgun (WGS) entry which is preliminary data.</text>
</comment>
<dbReference type="AlphaFoldDB" id="A0A934VAT0"/>
<keyword evidence="2" id="KW-0548">Nucleotidyltransferase</keyword>
<dbReference type="PANTHER" id="PTHR34388:SF1">
    <property type="entry name" value="DNA POLYMERASE III SUBUNIT DELTA"/>
    <property type="match status" value="1"/>
</dbReference>
<dbReference type="Gene3D" id="3.40.50.300">
    <property type="entry name" value="P-loop containing nucleotide triphosphate hydrolases"/>
    <property type="match status" value="1"/>
</dbReference>
<keyword evidence="4" id="KW-0239">DNA-directed DNA polymerase</keyword>
<evidence type="ECO:0000313" key="7">
    <source>
        <dbReference type="Proteomes" id="UP000600139"/>
    </source>
</evidence>
<dbReference type="InterPro" id="IPR005790">
    <property type="entry name" value="DNA_polIII_delta"/>
</dbReference>
<dbReference type="InterPro" id="IPR027417">
    <property type="entry name" value="P-loop_NTPase"/>
</dbReference>